<dbReference type="RefSeq" id="WP_127952076.1">
    <property type="nucleotide sequence ID" value="NZ_RKLO01000002.1"/>
</dbReference>
<dbReference type="OrthoDB" id="9962548at2"/>
<evidence type="ECO:0000313" key="3">
    <source>
        <dbReference type="Proteomes" id="UP000283479"/>
    </source>
</evidence>
<dbReference type="AlphaFoldDB" id="A0A3S3B6G6"/>
<keyword evidence="1" id="KW-0812">Transmembrane</keyword>
<proteinExistence type="predicted"/>
<sequence>MKYTPNGVTDKRIDELEKYAHHREADMAPDIIQAIGVAIVGVLAAWNTKQDNQIAELRTDLERLQRSSSLVDSSEAVHDIRDWLRWDAAGRVGAPPAVPDDLRDEV</sequence>
<gene>
    <name evidence="2" type="ORF">EGT50_07425</name>
</gene>
<accession>A0A3S3B6G6</accession>
<evidence type="ECO:0000256" key="1">
    <source>
        <dbReference type="SAM" id="Phobius"/>
    </source>
</evidence>
<evidence type="ECO:0000313" key="2">
    <source>
        <dbReference type="EMBL" id="RVW04270.1"/>
    </source>
</evidence>
<name>A0A3S3B6G6_9NOCA</name>
<feature type="transmembrane region" description="Helical" evidence="1">
    <location>
        <begin position="31"/>
        <end position="48"/>
    </location>
</feature>
<reference evidence="2 3" key="1">
    <citation type="submission" date="2018-11" db="EMBL/GenBank/DDBJ databases">
        <title>Rhodococcus spongicola sp. nov. and Rhodococcus xishaensis sp. nov. from marine sponges.</title>
        <authorList>
            <person name="Li L."/>
            <person name="Lin H.W."/>
        </authorList>
    </citation>
    <scope>NUCLEOTIDE SEQUENCE [LARGE SCALE GENOMIC DNA]</scope>
    <source>
        <strain evidence="2 3">LHW51113</strain>
    </source>
</reference>
<keyword evidence="1" id="KW-0472">Membrane</keyword>
<protein>
    <submittedName>
        <fullName evidence="2">Uncharacterized protein</fullName>
    </submittedName>
</protein>
<keyword evidence="3" id="KW-1185">Reference proteome</keyword>
<comment type="caution">
    <text evidence="2">The sequence shown here is derived from an EMBL/GenBank/DDBJ whole genome shotgun (WGS) entry which is preliminary data.</text>
</comment>
<dbReference type="Proteomes" id="UP000283479">
    <property type="component" value="Unassembled WGS sequence"/>
</dbReference>
<keyword evidence="1" id="KW-1133">Transmembrane helix</keyword>
<dbReference type="EMBL" id="RKLO01000002">
    <property type="protein sequence ID" value="RVW04270.1"/>
    <property type="molecule type" value="Genomic_DNA"/>
</dbReference>
<organism evidence="2 3">
    <name type="scientific">Rhodococcus xishaensis</name>
    <dbReference type="NCBI Taxonomy" id="2487364"/>
    <lineage>
        <taxon>Bacteria</taxon>
        <taxon>Bacillati</taxon>
        <taxon>Actinomycetota</taxon>
        <taxon>Actinomycetes</taxon>
        <taxon>Mycobacteriales</taxon>
        <taxon>Nocardiaceae</taxon>
        <taxon>Rhodococcus</taxon>
    </lineage>
</organism>